<comment type="similarity">
    <text evidence="2">Belongs to the IFT46 family.</text>
</comment>
<feature type="region of interest" description="Disordered" evidence="7">
    <location>
        <begin position="1"/>
        <end position="52"/>
    </location>
</feature>
<dbReference type="PANTHER" id="PTHR13376:SF0">
    <property type="entry name" value="INTRAFLAGELLAR TRANSPORT PROTEIN 46 HOMOLOG"/>
    <property type="match status" value="1"/>
</dbReference>
<keyword evidence="3" id="KW-0963">Cytoplasm</keyword>
<dbReference type="VEuPathDB" id="GiardiaDB:QR46_1793"/>
<comment type="caution">
    <text evidence="8">The sequence shown here is derived from an EMBL/GenBank/DDBJ whole genome shotgun (WGS) entry which is preliminary data.</text>
</comment>
<evidence type="ECO:0000313" key="9">
    <source>
        <dbReference type="Proteomes" id="UP000070089"/>
    </source>
</evidence>
<dbReference type="InterPro" id="IPR022088">
    <property type="entry name" value="Intraflagellar_transp_cmplxB"/>
</dbReference>
<name>A0A132NWZ2_GIAIN</name>
<dbReference type="GO" id="GO:0060271">
    <property type="term" value="P:cilium assembly"/>
    <property type="evidence" value="ECO:0007669"/>
    <property type="project" value="TreeGrafter"/>
</dbReference>
<gene>
    <name evidence="8" type="ORF">QR46_1793</name>
</gene>
<evidence type="ECO:0000256" key="3">
    <source>
        <dbReference type="ARBA" id="ARBA00022490"/>
    </source>
</evidence>
<keyword evidence="4" id="KW-0969">Cilium</keyword>
<dbReference type="Pfam" id="PF12317">
    <property type="entry name" value="IFT46_B_C"/>
    <property type="match status" value="1"/>
</dbReference>
<keyword evidence="8" id="KW-0282">Flagellum</keyword>
<evidence type="ECO:0000256" key="5">
    <source>
        <dbReference type="ARBA" id="ARBA00023212"/>
    </source>
</evidence>
<evidence type="ECO:0000256" key="6">
    <source>
        <dbReference type="ARBA" id="ARBA00023273"/>
    </source>
</evidence>
<dbReference type="PANTHER" id="PTHR13376">
    <property type="entry name" value="INTRAFLAGELLAR TRANSPORT PROTEIN 46 HOMOLOG"/>
    <property type="match status" value="1"/>
</dbReference>
<dbReference type="AlphaFoldDB" id="A0A132NWZ2"/>
<evidence type="ECO:0000256" key="1">
    <source>
        <dbReference type="ARBA" id="ARBA00004120"/>
    </source>
</evidence>
<reference evidence="8 9" key="1">
    <citation type="journal article" date="2015" name="Mol. Biochem. Parasitol.">
        <title>Identification of polymorphic genes for use in assemblage B genotyping assays through comparative genomics of multiple assemblage B Giardia duodenalis isolates.</title>
        <authorList>
            <person name="Wielinga C."/>
            <person name="Thompson R.C."/>
            <person name="Monis P."/>
            <person name="Ryan U."/>
        </authorList>
    </citation>
    <scope>NUCLEOTIDE SEQUENCE [LARGE SCALE GENOMIC DNA]</scope>
    <source>
        <strain evidence="8 9">BAH15c1</strain>
    </source>
</reference>
<dbReference type="EMBL" id="JXTI01000040">
    <property type="protein sequence ID" value="KWX14232.1"/>
    <property type="molecule type" value="Genomic_DNA"/>
</dbReference>
<keyword evidence="5" id="KW-0206">Cytoskeleton</keyword>
<dbReference type="OrthoDB" id="2119217at2759"/>
<dbReference type="GO" id="GO:0030992">
    <property type="term" value="C:intraciliary transport particle B"/>
    <property type="evidence" value="ECO:0007669"/>
    <property type="project" value="TreeGrafter"/>
</dbReference>
<sequence length="319" mass="35661">MFKNRKTKKGKADEVLEYEGATSLESNPVEDYDDHENSKSHDSPTAAGRGNLGAMSLREIDDTDYNIPLPPEPDTIDPSIKKMKKGLAKMSEKELFSLFHAFQPVELSLETIYVPFLPDYTPSIGDVDPFIKVPRPDNKVEALGLVVLDDPCINQSDPTVLGLQLKDTTKAVNLNIEIDLGASGGDTNNDLHVRKDILKMVPSADDPVKQVTNTKQNVNSWVQKIDELHDKIGRNAEYTYTLPIPDTIMNLWEPQFIELLEKVDLPTANIELSTEEYARLVCAILDIPVGENLIESLHMLLINYMDVQDNLKLAQHGLL</sequence>
<comment type="subcellular location">
    <subcellularLocation>
        <location evidence="1">Cytoplasm</location>
        <location evidence="1">Cytoskeleton</location>
        <location evidence="1">Cilium basal body</location>
    </subcellularLocation>
</comment>
<organism evidence="8 9">
    <name type="scientific">Giardia duodenalis assemblage B</name>
    <dbReference type="NCBI Taxonomy" id="1394984"/>
    <lineage>
        <taxon>Eukaryota</taxon>
        <taxon>Metamonada</taxon>
        <taxon>Diplomonadida</taxon>
        <taxon>Hexamitidae</taxon>
        <taxon>Giardiinae</taxon>
        <taxon>Giardia</taxon>
    </lineage>
</organism>
<dbReference type="GO" id="GO:0005815">
    <property type="term" value="C:microtubule organizing center"/>
    <property type="evidence" value="ECO:0007669"/>
    <property type="project" value="TreeGrafter"/>
</dbReference>
<dbReference type="Proteomes" id="UP000070089">
    <property type="component" value="Unassembled WGS sequence"/>
</dbReference>
<dbReference type="GO" id="GO:0031514">
    <property type="term" value="C:motile cilium"/>
    <property type="evidence" value="ECO:0007669"/>
    <property type="project" value="TreeGrafter"/>
</dbReference>
<evidence type="ECO:0000256" key="2">
    <source>
        <dbReference type="ARBA" id="ARBA00007700"/>
    </source>
</evidence>
<accession>A0A132NWZ2</accession>
<evidence type="ECO:0000256" key="7">
    <source>
        <dbReference type="SAM" id="MobiDB-lite"/>
    </source>
</evidence>
<dbReference type="GO" id="GO:0042073">
    <property type="term" value="P:intraciliary transport"/>
    <property type="evidence" value="ECO:0007669"/>
    <property type="project" value="InterPro"/>
</dbReference>
<proteinExistence type="inferred from homology"/>
<evidence type="ECO:0000256" key="4">
    <source>
        <dbReference type="ARBA" id="ARBA00023069"/>
    </source>
</evidence>
<keyword evidence="6" id="KW-0966">Cell projection</keyword>
<evidence type="ECO:0000313" key="8">
    <source>
        <dbReference type="EMBL" id="KWX14232.1"/>
    </source>
</evidence>
<protein>
    <submittedName>
        <fullName evidence="8">Intraflagellar transport complex B protein 46 C terminal protein</fullName>
    </submittedName>
</protein>